<feature type="region of interest" description="Disordered" evidence="1">
    <location>
        <begin position="29"/>
        <end position="60"/>
    </location>
</feature>
<gene>
    <name evidence="2" type="ORF">E2C01_015460</name>
</gene>
<protein>
    <submittedName>
        <fullName evidence="2">Uncharacterized protein</fullName>
    </submittedName>
</protein>
<organism evidence="2 3">
    <name type="scientific">Portunus trituberculatus</name>
    <name type="common">Swimming crab</name>
    <name type="synonym">Neptunus trituberculatus</name>
    <dbReference type="NCBI Taxonomy" id="210409"/>
    <lineage>
        <taxon>Eukaryota</taxon>
        <taxon>Metazoa</taxon>
        <taxon>Ecdysozoa</taxon>
        <taxon>Arthropoda</taxon>
        <taxon>Crustacea</taxon>
        <taxon>Multicrustacea</taxon>
        <taxon>Malacostraca</taxon>
        <taxon>Eumalacostraca</taxon>
        <taxon>Eucarida</taxon>
        <taxon>Decapoda</taxon>
        <taxon>Pleocyemata</taxon>
        <taxon>Brachyura</taxon>
        <taxon>Eubrachyura</taxon>
        <taxon>Portunoidea</taxon>
        <taxon>Portunidae</taxon>
        <taxon>Portuninae</taxon>
        <taxon>Portunus</taxon>
    </lineage>
</organism>
<feature type="compositionally biased region" description="Basic and acidic residues" evidence="1">
    <location>
        <begin position="31"/>
        <end position="44"/>
    </location>
</feature>
<accession>A0A5B7DN92</accession>
<dbReference type="EMBL" id="VSRR010001089">
    <property type="protein sequence ID" value="MPC22446.1"/>
    <property type="molecule type" value="Genomic_DNA"/>
</dbReference>
<name>A0A5B7DN92_PORTR</name>
<sequence length="60" mass="6384">MESNLYHIPTHTGNTNTANLCPNLQAATTHDQCHSTPDPHESKGHTVAVTSGGLVLKTPH</sequence>
<keyword evidence="3" id="KW-1185">Reference proteome</keyword>
<evidence type="ECO:0000313" key="2">
    <source>
        <dbReference type="EMBL" id="MPC22446.1"/>
    </source>
</evidence>
<reference evidence="2 3" key="1">
    <citation type="submission" date="2019-05" db="EMBL/GenBank/DDBJ databases">
        <title>Another draft genome of Portunus trituberculatus and its Hox gene families provides insights of decapod evolution.</title>
        <authorList>
            <person name="Jeong J.-H."/>
            <person name="Song I."/>
            <person name="Kim S."/>
            <person name="Choi T."/>
            <person name="Kim D."/>
            <person name="Ryu S."/>
            <person name="Kim W."/>
        </authorList>
    </citation>
    <scope>NUCLEOTIDE SEQUENCE [LARGE SCALE GENOMIC DNA]</scope>
    <source>
        <tissue evidence="2">Muscle</tissue>
    </source>
</reference>
<dbReference type="AlphaFoldDB" id="A0A5B7DN92"/>
<proteinExistence type="predicted"/>
<dbReference type="Proteomes" id="UP000324222">
    <property type="component" value="Unassembled WGS sequence"/>
</dbReference>
<comment type="caution">
    <text evidence="2">The sequence shown here is derived from an EMBL/GenBank/DDBJ whole genome shotgun (WGS) entry which is preliminary data.</text>
</comment>
<evidence type="ECO:0000313" key="3">
    <source>
        <dbReference type="Proteomes" id="UP000324222"/>
    </source>
</evidence>
<evidence type="ECO:0000256" key="1">
    <source>
        <dbReference type="SAM" id="MobiDB-lite"/>
    </source>
</evidence>